<protein>
    <submittedName>
        <fullName evidence="1">Uncharacterized protein</fullName>
    </submittedName>
</protein>
<organism evidence="1">
    <name type="scientific">Cyanobacterium aponinum AL20115</name>
    <dbReference type="NCBI Taxonomy" id="3090662"/>
    <lineage>
        <taxon>Bacteria</taxon>
        <taxon>Bacillati</taxon>
        <taxon>Cyanobacteriota</taxon>
        <taxon>Cyanophyceae</taxon>
        <taxon>Oscillatoriophycideae</taxon>
        <taxon>Chroococcales</taxon>
        <taxon>Geminocystaceae</taxon>
        <taxon>Cyanobacterium</taxon>
    </lineage>
</organism>
<evidence type="ECO:0000313" key="1">
    <source>
        <dbReference type="EMBL" id="WPF88134.1"/>
    </source>
</evidence>
<dbReference type="EMBL" id="CP138348">
    <property type="protein sequence ID" value="WPF88134.1"/>
    <property type="molecule type" value="Genomic_DNA"/>
</dbReference>
<sequence>MNESTKILENLTMNQLELIIERIAQKTLQKENNNYDNQNLLDTFGKWEDTKTEEEIIEEIYSSRNNNLESI</sequence>
<accession>A0AAF1C633</accession>
<reference evidence="1" key="1">
    <citation type="submission" date="2023-11" db="EMBL/GenBank/DDBJ databases">
        <title>Genome sequence of Cyanobacterium aponinum BCRC AL20115.</title>
        <authorList>
            <person name="Chang H.-Y."/>
            <person name="Lin K.-M."/>
            <person name="Hsueh H.-T."/>
            <person name="Chu H.-A."/>
            <person name="Kuo C.-H."/>
        </authorList>
    </citation>
    <scope>NUCLEOTIDE SEQUENCE</scope>
    <source>
        <strain evidence="1">AL20115</strain>
    </source>
</reference>
<proteinExistence type="predicted"/>
<gene>
    <name evidence="1" type="ORF">SAY89_15220</name>
</gene>
<name>A0AAF1C633_9CHRO</name>
<dbReference type="RefSeq" id="WP_320001342.1">
    <property type="nucleotide sequence ID" value="NZ_CP138348.1"/>
</dbReference>
<dbReference type="AlphaFoldDB" id="A0AAF1C633"/>